<accession>A0A429XDW4</accession>
<dbReference type="Proteomes" id="UP000287296">
    <property type="component" value="Unassembled WGS sequence"/>
</dbReference>
<comment type="caution">
    <text evidence="3">The sequence shown here is derived from an EMBL/GenBank/DDBJ whole genome shotgun (WGS) entry which is preliminary data.</text>
</comment>
<evidence type="ECO:0000313" key="3">
    <source>
        <dbReference type="EMBL" id="RST61163.1"/>
    </source>
</evidence>
<feature type="chain" id="PRO_5038598444" evidence="2">
    <location>
        <begin position="22"/>
        <end position="349"/>
    </location>
</feature>
<reference evidence="3 4" key="1">
    <citation type="submission" date="2018-12" db="EMBL/GenBank/DDBJ databases">
        <authorList>
            <person name="Sun L."/>
            <person name="Chen Z."/>
        </authorList>
    </citation>
    <scope>NUCLEOTIDE SEQUENCE [LARGE SCALE GENOMIC DNA]</scope>
    <source>
        <strain evidence="3 4">LMG 29736</strain>
    </source>
</reference>
<dbReference type="PANTHER" id="PTHR33376:SF15">
    <property type="entry name" value="BLL6794 PROTEIN"/>
    <property type="match status" value="1"/>
</dbReference>
<dbReference type="InterPro" id="IPR018389">
    <property type="entry name" value="DctP_fam"/>
</dbReference>
<dbReference type="AlphaFoldDB" id="A0A429XDW4"/>
<protein>
    <submittedName>
        <fullName evidence="3">TRAP transporter substrate-binding protein</fullName>
    </submittedName>
</protein>
<dbReference type="CDD" id="cd13665">
    <property type="entry name" value="PBP2_TRAP_Dctp3_4"/>
    <property type="match status" value="1"/>
</dbReference>
<dbReference type="SUPFAM" id="SSF53850">
    <property type="entry name" value="Periplasmic binding protein-like II"/>
    <property type="match status" value="1"/>
</dbReference>
<dbReference type="NCBIfam" id="NF037995">
    <property type="entry name" value="TRAP_S1"/>
    <property type="match status" value="1"/>
</dbReference>
<name>A0A429XDW4_SIMTE</name>
<dbReference type="Gene3D" id="3.40.190.170">
    <property type="entry name" value="Bacterial extracellular solute-binding protein, family 7"/>
    <property type="match status" value="1"/>
</dbReference>
<dbReference type="EMBL" id="QYTW02000002">
    <property type="protein sequence ID" value="RST61163.1"/>
    <property type="molecule type" value="Genomic_DNA"/>
</dbReference>
<keyword evidence="1 2" id="KW-0732">Signal</keyword>
<proteinExistence type="predicted"/>
<evidence type="ECO:0000256" key="1">
    <source>
        <dbReference type="ARBA" id="ARBA00022729"/>
    </source>
</evidence>
<dbReference type="PROSITE" id="PS51257">
    <property type="entry name" value="PROKAR_LIPOPROTEIN"/>
    <property type="match status" value="1"/>
</dbReference>
<dbReference type="PANTHER" id="PTHR33376">
    <property type="match status" value="1"/>
</dbReference>
<evidence type="ECO:0000256" key="2">
    <source>
        <dbReference type="SAM" id="SignalP"/>
    </source>
</evidence>
<dbReference type="InterPro" id="IPR038404">
    <property type="entry name" value="TRAP_DctP_sf"/>
</dbReference>
<dbReference type="GO" id="GO:0055085">
    <property type="term" value="P:transmembrane transport"/>
    <property type="evidence" value="ECO:0007669"/>
    <property type="project" value="InterPro"/>
</dbReference>
<feature type="signal peptide" evidence="2">
    <location>
        <begin position="1"/>
        <end position="21"/>
    </location>
</feature>
<dbReference type="Pfam" id="PF03480">
    <property type="entry name" value="DctP"/>
    <property type="match status" value="1"/>
</dbReference>
<gene>
    <name evidence="3" type="ORF">D5F11_003700</name>
</gene>
<sequence length="349" mass="38675">MKRLFVLIPLLLAAVILAACGANGSEKSASNKSKGDVIKLTYAFFAPAGTFPAVQMEEWKKRLEERTDGKVEVELFPGGTLLEANNMYDGVANGTADIGLSSTSYEPGRFPLLAISDMPSGYANAKSASHVTADLVEKYPPEALKDFKIITTFATEPAYIQSKKPISSIGDLKGKQLRIAGALTPIMEELGAAPVGMSQAEVPEALQTGVVEGYVSSREILKDTKLAEMVGYTTDYPLALNTFIAVMNKDKWDSLPEDVQQTIDELNREMTEFTGDYLDNHVQESITWSQETHDLEIVKLSESEKKSWDDRLSKMQEEYVNKVEKDGQPAKEYLEDMRSLIEKYNEQFN</sequence>
<organism evidence="3 4">
    <name type="scientific">Siminovitchia terrae</name>
    <name type="common">Bacillus terrae</name>
    <dbReference type="NCBI Taxonomy" id="1914933"/>
    <lineage>
        <taxon>Bacteria</taxon>
        <taxon>Bacillati</taxon>
        <taxon>Bacillota</taxon>
        <taxon>Bacilli</taxon>
        <taxon>Bacillales</taxon>
        <taxon>Bacillaceae</taxon>
        <taxon>Siminovitchia</taxon>
    </lineage>
</organism>
<dbReference type="RefSeq" id="WP_120114649.1">
    <property type="nucleotide sequence ID" value="NZ_QYTW02000002.1"/>
</dbReference>
<dbReference type="OrthoDB" id="1646at2"/>
<evidence type="ECO:0000313" key="4">
    <source>
        <dbReference type="Proteomes" id="UP000287296"/>
    </source>
</evidence>